<organism evidence="2">
    <name type="scientific">Candidatus Kentrum sp. UNK</name>
    <dbReference type="NCBI Taxonomy" id="2126344"/>
    <lineage>
        <taxon>Bacteria</taxon>
        <taxon>Pseudomonadati</taxon>
        <taxon>Pseudomonadota</taxon>
        <taxon>Gammaproteobacteria</taxon>
        <taxon>Candidatus Kentrum</taxon>
    </lineage>
</organism>
<dbReference type="SUPFAM" id="SSF54523">
    <property type="entry name" value="Pili subunits"/>
    <property type="match status" value="1"/>
</dbReference>
<dbReference type="EMBL" id="CAADGD010000071">
    <property type="protein sequence ID" value="VFK71543.1"/>
    <property type="molecule type" value="Genomic_DNA"/>
</dbReference>
<dbReference type="PROSITE" id="PS00409">
    <property type="entry name" value="PROKAR_NTER_METHYL"/>
    <property type="match status" value="1"/>
</dbReference>
<keyword evidence="1" id="KW-0472">Membrane</keyword>
<dbReference type="Pfam" id="PF07963">
    <property type="entry name" value="N_methyl"/>
    <property type="match status" value="1"/>
</dbReference>
<feature type="transmembrane region" description="Helical" evidence="1">
    <location>
        <begin position="12"/>
        <end position="32"/>
    </location>
</feature>
<keyword evidence="1" id="KW-0812">Transmembrane</keyword>
<protein>
    <submittedName>
        <fullName evidence="2">Prepilin-type N-terminal cleavage/methylation domain-containing protein</fullName>
    </submittedName>
</protein>
<proteinExistence type="predicted"/>
<dbReference type="NCBIfam" id="TIGR02532">
    <property type="entry name" value="IV_pilin_GFxxxE"/>
    <property type="match status" value="1"/>
</dbReference>
<sequence>MNHPRSEGFTLLEMAVVMAIISLLLGGLLMPLGTQLENRRIKDTGKQLATIREALMGFAIASPSGRLPCPDTDGDGLEDPAALGSTASCAQLEGELPWATLGLARGDAWGRPFRYAPDAAYAAPTGIPGPPDTRSGLMVRDHAGVFLTDTTPSPSGPPPNGPAAILFSCGRDGVPNGENDNDNILNTNADCVNPGASNGIYTAGAPQEGRFDDIVTGSLGTSYSIAWSPPGRGRNRFDIPGEPSLRIGKADLGIGKEKLVFW</sequence>
<keyword evidence="1" id="KW-1133">Transmembrane helix</keyword>
<gene>
    <name evidence="2" type="ORF">BECKUNK1418G_GA0071005_10695</name>
    <name evidence="3" type="ORF">BECKUNK1418H_GA0071006_10715</name>
</gene>
<reference evidence="2" key="1">
    <citation type="submission" date="2019-02" db="EMBL/GenBank/DDBJ databases">
        <authorList>
            <person name="Gruber-Vodicka R. H."/>
            <person name="Seah K. B. B."/>
        </authorList>
    </citation>
    <scope>NUCLEOTIDE SEQUENCE</scope>
    <source>
        <strain evidence="3">BECK_BY19</strain>
        <strain evidence="2">BECK_BY8</strain>
    </source>
</reference>
<dbReference type="InterPro" id="IPR045584">
    <property type="entry name" value="Pilin-like"/>
</dbReference>
<accession>A0A451AI65</accession>
<evidence type="ECO:0000313" key="3">
    <source>
        <dbReference type="EMBL" id="VFK71543.1"/>
    </source>
</evidence>
<dbReference type="EMBL" id="CAADFZ010000069">
    <property type="protein sequence ID" value="VFK65738.1"/>
    <property type="molecule type" value="Genomic_DNA"/>
</dbReference>
<evidence type="ECO:0000313" key="2">
    <source>
        <dbReference type="EMBL" id="VFK65738.1"/>
    </source>
</evidence>
<dbReference type="AlphaFoldDB" id="A0A451AI65"/>
<dbReference type="InterPro" id="IPR012902">
    <property type="entry name" value="N_methyl_site"/>
</dbReference>
<name>A0A451AI65_9GAMM</name>
<evidence type="ECO:0000256" key="1">
    <source>
        <dbReference type="SAM" id="Phobius"/>
    </source>
</evidence>